<evidence type="ECO:0000313" key="1">
    <source>
        <dbReference type="EMBL" id="VAW68685.1"/>
    </source>
</evidence>
<dbReference type="AlphaFoldDB" id="A0A3B0XJU6"/>
<organism evidence="1">
    <name type="scientific">hydrothermal vent metagenome</name>
    <dbReference type="NCBI Taxonomy" id="652676"/>
    <lineage>
        <taxon>unclassified sequences</taxon>
        <taxon>metagenomes</taxon>
        <taxon>ecological metagenomes</taxon>
    </lineage>
</organism>
<protein>
    <submittedName>
        <fullName evidence="1">Uncharacterized protein</fullName>
    </submittedName>
</protein>
<proteinExistence type="predicted"/>
<name>A0A3B0XJU6_9ZZZZ</name>
<reference evidence="1" key="1">
    <citation type="submission" date="2018-06" db="EMBL/GenBank/DDBJ databases">
        <authorList>
            <person name="Zhirakovskaya E."/>
        </authorList>
    </citation>
    <scope>NUCLEOTIDE SEQUENCE</scope>
</reference>
<gene>
    <name evidence="1" type="ORF">MNBD_GAMMA10-1300</name>
</gene>
<sequence length="62" mass="6824">MSAIYSLLVVLVVAILLMINSFWLPEAAENGCALCDGAYQSIDQQSSNIHQNKYLTYPFAIA</sequence>
<accession>A0A3B0XJU6</accession>
<dbReference type="EMBL" id="UOFJ01000358">
    <property type="protein sequence ID" value="VAW68685.1"/>
    <property type="molecule type" value="Genomic_DNA"/>
</dbReference>